<name>A0A7D6CNY8_9EURY</name>
<evidence type="ECO:0000256" key="4">
    <source>
        <dbReference type="PROSITE-ProRule" id="PRU01248"/>
    </source>
</evidence>
<keyword evidence="3" id="KW-0233">DNA recombination</keyword>
<dbReference type="Gene3D" id="1.10.150.130">
    <property type="match status" value="1"/>
</dbReference>
<dbReference type="PANTHER" id="PTHR30349">
    <property type="entry name" value="PHAGE INTEGRASE-RELATED"/>
    <property type="match status" value="1"/>
</dbReference>
<keyword evidence="9" id="KW-1185">Reference proteome</keyword>
<sequence length="372" mass="42560">MSADSELSNELQRVLQEFGPNLKPLSPEEAVQKFLKSEKSELAPATLDEYERELTRFVGFCGEHGVEDTTEFDGRVLHDFKIWRRDEAHDGEGSLSKKTMRDELYLFRKFLRFLESIDAVTPRLHAKIEIPTLDPGEGERDIDFASDELNAILTHLEKYEYATREHAVWVLFAATGRRPSGLRALDLEDIHLEGDEAYIEFRHRVDGETETRLKNKKSSENTVYLSDSAAEVIQDYIDTNRVDVGEKGRSPLLTTVHGRLSDSSIRKYVYKWSRPCVVGNSCPEGRNPDDCEAMESSDRAVKCPFSKPPVALRHGYISNLRRQGISLHTISDRCDVSEEVIEKHYSELSEKEKRELRREELESNTGSDDGYL</sequence>
<dbReference type="Gene3D" id="1.10.443.10">
    <property type="entry name" value="Intergrase catalytic core"/>
    <property type="match status" value="1"/>
</dbReference>
<evidence type="ECO:0000256" key="5">
    <source>
        <dbReference type="SAM" id="MobiDB-lite"/>
    </source>
</evidence>
<evidence type="ECO:0000259" key="7">
    <source>
        <dbReference type="PROSITE" id="PS51900"/>
    </source>
</evidence>
<evidence type="ECO:0000256" key="1">
    <source>
        <dbReference type="ARBA" id="ARBA00022908"/>
    </source>
</evidence>
<evidence type="ECO:0000313" key="8">
    <source>
        <dbReference type="EMBL" id="QLK25536.1"/>
    </source>
</evidence>
<evidence type="ECO:0000259" key="6">
    <source>
        <dbReference type="PROSITE" id="PS51898"/>
    </source>
</evidence>
<evidence type="ECO:0000256" key="3">
    <source>
        <dbReference type="ARBA" id="ARBA00023172"/>
    </source>
</evidence>
<feature type="domain" description="Core-binding (CB)" evidence="7">
    <location>
        <begin position="25"/>
        <end position="115"/>
    </location>
</feature>
<dbReference type="Pfam" id="PF00589">
    <property type="entry name" value="Phage_integrase"/>
    <property type="match status" value="1"/>
</dbReference>
<dbReference type="OrthoDB" id="198497at2157"/>
<dbReference type="PROSITE" id="PS51900">
    <property type="entry name" value="CB"/>
    <property type="match status" value="1"/>
</dbReference>
<keyword evidence="1" id="KW-0229">DNA integration</keyword>
<dbReference type="GO" id="GO:0006310">
    <property type="term" value="P:DNA recombination"/>
    <property type="evidence" value="ECO:0007669"/>
    <property type="project" value="UniProtKB-KW"/>
</dbReference>
<dbReference type="InterPro" id="IPR011010">
    <property type="entry name" value="DNA_brk_join_enz"/>
</dbReference>
<dbReference type="InterPro" id="IPR010998">
    <property type="entry name" value="Integrase_recombinase_N"/>
</dbReference>
<dbReference type="GO" id="GO:0003677">
    <property type="term" value="F:DNA binding"/>
    <property type="evidence" value="ECO:0007669"/>
    <property type="project" value="UniProtKB-UniRule"/>
</dbReference>
<dbReference type="PANTHER" id="PTHR30349:SF41">
    <property type="entry name" value="INTEGRASE_RECOMBINASE PROTEIN MJ0367-RELATED"/>
    <property type="match status" value="1"/>
</dbReference>
<dbReference type="GeneID" id="56144708"/>
<keyword evidence="2 4" id="KW-0238">DNA-binding</keyword>
<evidence type="ECO:0000313" key="9">
    <source>
        <dbReference type="Proteomes" id="UP000510869"/>
    </source>
</evidence>
<dbReference type="RefSeq" id="WP_180840725.1">
    <property type="nucleotide sequence ID" value="NZ_CP059154.1"/>
</dbReference>
<dbReference type="AlphaFoldDB" id="A0A7D6CNY8"/>
<dbReference type="CDD" id="cd00397">
    <property type="entry name" value="DNA_BRE_C"/>
    <property type="match status" value="1"/>
</dbReference>
<dbReference type="KEGG" id="nay:HYG81_15845"/>
<accession>A0A7D6CNY8</accession>
<organism evidence="8 9">
    <name type="scientific">Natrinema zhouii</name>
    <dbReference type="NCBI Taxonomy" id="1710539"/>
    <lineage>
        <taxon>Archaea</taxon>
        <taxon>Methanobacteriati</taxon>
        <taxon>Methanobacteriota</taxon>
        <taxon>Stenosarchaea group</taxon>
        <taxon>Halobacteria</taxon>
        <taxon>Halobacteriales</taxon>
        <taxon>Natrialbaceae</taxon>
        <taxon>Natrinema</taxon>
    </lineage>
</organism>
<gene>
    <name evidence="8" type="ORF">HYG81_15845</name>
</gene>
<feature type="domain" description="Tyr recombinase" evidence="6">
    <location>
        <begin position="139"/>
        <end position="358"/>
    </location>
</feature>
<protein>
    <submittedName>
        <fullName evidence="8">Tyrosine-type recombinase/integrase</fullName>
    </submittedName>
</protein>
<dbReference type="PROSITE" id="PS51898">
    <property type="entry name" value="TYR_RECOMBINASE"/>
    <property type="match status" value="1"/>
</dbReference>
<dbReference type="GO" id="GO:0015074">
    <property type="term" value="P:DNA integration"/>
    <property type="evidence" value="ECO:0007669"/>
    <property type="project" value="UniProtKB-KW"/>
</dbReference>
<dbReference type="InterPro" id="IPR044068">
    <property type="entry name" value="CB"/>
</dbReference>
<dbReference type="InterPro" id="IPR050090">
    <property type="entry name" value="Tyrosine_recombinase_XerCD"/>
</dbReference>
<dbReference type="InterPro" id="IPR013762">
    <property type="entry name" value="Integrase-like_cat_sf"/>
</dbReference>
<dbReference type="InterPro" id="IPR002104">
    <property type="entry name" value="Integrase_catalytic"/>
</dbReference>
<reference evidence="8 9" key="1">
    <citation type="submission" date="2020-07" db="EMBL/GenBank/DDBJ databases">
        <title>Natrinema (YPL30) sp. nov. and Haloterrigena xxxxxx (YPL8) sp. nov., isolated from a salt mine.</title>
        <authorList>
            <person name="Cui H."/>
        </authorList>
    </citation>
    <scope>NUCLEOTIDE SEQUENCE [LARGE SCALE GENOMIC DNA]</scope>
    <source>
        <strain evidence="8 9">YPL13</strain>
    </source>
</reference>
<evidence type="ECO:0000256" key="2">
    <source>
        <dbReference type="ARBA" id="ARBA00023125"/>
    </source>
</evidence>
<feature type="region of interest" description="Disordered" evidence="5">
    <location>
        <begin position="348"/>
        <end position="372"/>
    </location>
</feature>
<feature type="compositionally biased region" description="Basic and acidic residues" evidence="5">
    <location>
        <begin position="348"/>
        <end position="361"/>
    </location>
</feature>
<dbReference type="Proteomes" id="UP000510869">
    <property type="component" value="Chromosome"/>
</dbReference>
<dbReference type="SUPFAM" id="SSF56349">
    <property type="entry name" value="DNA breaking-rejoining enzymes"/>
    <property type="match status" value="1"/>
</dbReference>
<dbReference type="EMBL" id="CP059154">
    <property type="protein sequence ID" value="QLK25536.1"/>
    <property type="molecule type" value="Genomic_DNA"/>
</dbReference>
<proteinExistence type="predicted"/>